<feature type="chain" id="PRO_5037131314" evidence="1">
    <location>
        <begin position="35"/>
        <end position="413"/>
    </location>
</feature>
<dbReference type="EMBL" id="JAHLFJ010000081">
    <property type="protein sequence ID" value="MBU3856706.1"/>
    <property type="molecule type" value="Genomic_DNA"/>
</dbReference>
<name>A0A948TNK6_9BACT</name>
<reference evidence="2" key="2">
    <citation type="submission" date="2021-04" db="EMBL/GenBank/DDBJ databases">
        <authorList>
            <person name="Gilroy R."/>
        </authorList>
    </citation>
    <scope>NUCLEOTIDE SEQUENCE</scope>
    <source>
        <strain evidence="2">8470</strain>
    </source>
</reference>
<feature type="signal peptide" evidence="1">
    <location>
        <begin position="1"/>
        <end position="34"/>
    </location>
</feature>
<dbReference type="InterPro" id="IPR018550">
    <property type="entry name" value="Lipid-A_deacylase-rel"/>
</dbReference>
<accession>A0A948TNK6</accession>
<comment type="caution">
    <text evidence="2">The sequence shown here is derived from an EMBL/GenBank/DDBJ whole genome shotgun (WGS) entry which is preliminary data.</text>
</comment>
<reference evidence="2" key="1">
    <citation type="journal article" date="2021" name="PeerJ">
        <title>Extensive microbial diversity within the chicken gut microbiome revealed by metagenomics and culture.</title>
        <authorList>
            <person name="Gilroy R."/>
            <person name="Ravi A."/>
            <person name="Getino M."/>
            <person name="Pursley I."/>
            <person name="Horton D.L."/>
            <person name="Alikhan N.F."/>
            <person name="Baker D."/>
            <person name="Gharbi K."/>
            <person name="Hall N."/>
            <person name="Watson M."/>
            <person name="Adriaenssens E.M."/>
            <person name="Foster-Nyarko E."/>
            <person name="Jarju S."/>
            <person name="Secka A."/>
            <person name="Antonio M."/>
            <person name="Oren A."/>
            <person name="Chaudhuri R.R."/>
            <person name="La Ragione R."/>
            <person name="Hildebrand F."/>
            <person name="Pallen M.J."/>
        </authorList>
    </citation>
    <scope>NUCLEOTIDE SEQUENCE</scope>
    <source>
        <strain evidence="2">8470</strain>
    </source>
</reference>
<dbReference type="Pfam" id="PF09411">
    <property type="entry name" value="PagL"/>
    <property type="match status" value="1"/>
</dbReference>
<keyword evidence="1" id="KW-0732">Signal</keyword>
<keyword evidence="2" id="KW-0378">Hydrolase</keyword>
<dbReference type="AlphaFoldDB" id="A0A948TNK6"/>
<dbReference type="Proteomes" id="UP000784286">
    <property type="component" value="Unassembled WGS sequence"/>
</dbReference>
<evidence type="ECO:0000256" key="1">
    <source>
        <dbReference type="SAM" id="SignalP"/>
    </source>
</evidence>
<evidence type="ECO:0000313" key="3">
    <source>
        <dbReference type="Proteomes" id="UP000784286"/>
    </source>
</evidence>
<dbReference type="Gene3D" id="2.40.160.20">
    <property type="match status" value="1"/>
</dbReference>
<organism evidence="2 3">
    <name type="scientific">Candidatus Phocaeicola excrementipullorum</name>
    <dbReference type="NCBI Taxonomy" id="2838731"/>
    <lineage>
        <taxon>Bacteria</taxon>
        <taxon>Pseudomonadati</taxon>
        <taxon>Bacteroidota</taxon>
        <taxon>Bacteroidia</taxon>
        <taxon>Bacteroidales</taxon>
        <taxon>Bacteroidaceae</taxon>
        <taxon>Phocaeicola</taxon>
    </lineage>
</organism>
<sequence>MQRSPASSRHLLSFCLRTISAVSLLAFLTVQAYAKSHDSIPERIIHSIEFDARPAYIFPTNPFFKGFDGERNPNRNALSGHLKYGFKFGPDTYFGQQYPHAVQGIGIGYNTFFNTAEIGNPLAVYVFQTSRIVSLAPNLSLDYEWNFGASFGWKKYDAQTNPWNIVVGSKINAYMAINILLNWQINSRTSLKAGIGAAHYSNGNTNYPNSGVNTLNGSIGITRFFGPAQTDSPATCRKTKEKPAPHVSYDLIVYGSTKRKGIYPEGLNPMLVPGSFAVAGINVNPLYNFTKYFRAGLSLDMQYDESANIINHIANKSVPSDPSELKFYRPPFIEQFSAGLSARAEFIMPIFSINLGIGRNFIGKGKDLDAFYQILALKTDITKNFFLHVGYQLYKFKEPNSLMLGVGIRFNAD</sequence>
<proteinExistence type="predicted"/>
<dbReference type="GO" id="GO:0016787">
    <property type="term" value="F:hydrolase activity"/>
    <property type="evidence" value="ECO:0007669"/>
    <property type="project" value="UniProtKB-KW"/>
</dbReference>
<evidence type="ECO:0000313" key="2">
    <source>
        <dbReference type="EMBL" id="MBU3856706.1"/>
    </source>
</evidence>
<gene>
    <name evidence="2" type="ORF">H9928_09180</name>
</gene>
<protein>
    <submittedName>
        <fullName evidence="2">Acyloxyacyl hydrolase</fullName>
    </submittedName>
</protein>